<dbReference type="AlphaFoldDB" id="A0A1W1WQM3"/>
<keyword evidence="1" id="KW-0175">Coiled coil</keyword>
<proteinExistence type="predicted"/>
<dbReference type="RefSeq" id="WP_084274773.1">
    <property type="nucleotide sequence ID" value="NZ_AP026671.1"/>
</dbReference>
<sequence length="220" mass="25855">MKSISNSLHKFFSIFLLLLLSLIGGGCSTKECGIDKEIFQTFSPTKQEAICEKYLQQRTLLRQLAEKRRLIEAKNRQKELEIEKLRLQILYKNLQTYPANLLELEVYGFIGRKKRTYRIYPRFVDIVRGEAKRVCLKSEKIGGCFWMAYIGNRILIHPRIPRRCKLLGRCVLPESENLQGSNTLSIPLDELDFTPVSFMHNGKYYSLRIKRSRFRRNCNK</sequence>
<dbReference type="PROSITE" id="PS51257">
    <property type="entry name" value="PROKAR_LIPOPROTEIN"/>
    <property type="match status" value="1"/>
</dbReference>
<evidence type="ECO:0000313" key="2">
    <source>
        <dbReference type="EMBL" id="SMC08495.1"/>
    </source>
</evidence>
<dbReference type="Proteomes" id="UP000192602">
    <property type="component" value="Unassembled WGS sequence"/>
</dbReference>
<keyword evidence="3" id="KW-1185">Reference proteome</keyword>
<dbReference type="EMBL" id="FWWZ01000001">
    <property type="protein sequence ID" value="SMC08495.1"/>
    <property type="molecule type" value="Genomic_DNA"/>
</dbReference>
<evidence type="ECO:0008006" key="4">
    <source>
        <dbReference type="Google" id="ProtNLM"/>
    </source>
</evidence>
<accession>A0A1W1WQM3</accession>
<organism evidence="2 3">
    <name type="scientific">Nitratiruptor tergarcus DSM 16512</name>
    <dbReference type="NCBI Taxonomy" id="1069081"/>
    <lineage>
        <taxon>Bacteria</taxon>
        <taxon>Pseudomonadati</taxon>
        <taxon>Campylobacterota</taxon>
        <taxon>Epsilonproteobacteria</taxon>
        <taxon>Nautiliales</taxon>
        <taxon>Nitratiruptoraceae</taxon>
        <taxon>Nitratiruptor</taxon>
    </lineage>
</organism>
<feature type="coiled-coil region" evidence="1">
    <location>
        <begin position="61"/>
        <end position="90"/>
    </location>
</feature>
<dbReference type="STRING" id="1069081.SAMN05660197_0247"/>
<protein>
    <recommendedName>
        <fullName evidence="4">Lipoprotein</fullName>
    </recommendedName>
</protein>
<reference evidence="3" key="1">
    <citation type="submission" date="2017-04" db="EMBL/GenBank/DDBJ databases">
        <authorList>
            <person name="Varghese N."/>
            <person name="Submissions S."/>
        </authorList>
    </citation>
    <scope>NUCLEOTIDE SEQUENCE [LARGE SCALE GENOMIC DNA]</scope>
    <source>
        <strain evidence="3">DSM 16512</strain>
    </source>
</reference>
<name>A0A1W1WQM3_9BACT</name>
<evidence type="ECO:0000256" key="1">
    <source>
        <dbReference type="SAM" id="Coils"/>
    </source>
</evidence>
<evidence type="ECO:0000313" key="3">
    <source>
        <dbReference type="Proteomes" id="UP000192602"/>
    </source>
</evidence>
<gene>
    <name evidence="2" type="ORF">SAMN05660197_0247</name>
</gene>